<evidence type="ECO:0008006" key="14">
    <source>
        <dbReference type="Google" id="ProtNLM"/>
    </source>
</evidence>
<name>A0A9N9MBQ9_9CUCU</name>
<protein>
    <recommendedName>
        <fullName evidence="14">Protein-tyrosine-phosphatase</fullName>
    </recommendedName>
</protein>
<dbReference type="GO" id="GO:0009653">
    <property type="term" value="P:anatomical structure morphogenesis"/>
    <property type="evidence" value="ECO:0007669"/>
    <property type="project" value="UniProtKB-ARBA"/>
</dbReference>
<dbReference type="FunFam" id="3.90.190.10:FF:000068">
    <property type="entry name" value="receptor-type tyrosine-protein phosphatase zeta"/>
    <property type="match status" value="1"/>
</dbReference>
<keyword evidence="13" id="KW-1185">Reference proteome</keyword>
<evidence type="ECO:0000313" key="13">
    <source>
        <dbReference type="Proteomes" id="UP001152799"/>
    </source>
</evidence>
<dbReference type="InterPro" id="IPR003961">
    <property type="entry name" value="FN3_dom"/>
</dbReference>
<evidence type="ECO:0000256" key="6">
    <source>
        <dbReference type="ARBA" id="ARBA00051722"/>
    </source>
</evidence>
<accession>A0A9N9MBQ9</accession>
<feature type="domain" description="Fibronectin type-III" evidence="11">
    <location>
        <begin position="154"/>
        <end position="258"/>
    </location>
</feature>
<dbReference type="EMBL" id="OU892277">
    <property type="protein sequence ID" value="CAG9760337.1"/>
    <property type="molecule type" value="Genomic_DNA"/>
</dbReference>
<comment type="catalytic activity">
    <reaction evidence="6">
        <text>O-phospho-L-tyrosyl-[protein] + H2O = L-tyrosyl-[protein] + phosphate</text>
        <dbReference type="Rhea" id="RHEA:10684"/>
        <dbReference type="Rhea" id="RHEA-COMP:10136"/>
        <dbReference type="Rhea" id="RHEA-COMP:20101"/>
        <dbReference type="ChEBI" id="CHEBI:15377"/>
        <dbReference type="ChEBI" id="CHEBI:43474"/>
        <dbReference type="ChEBI" id="CHEBI:46858"/>
        <dbReference type="ChEBI" id="CHEBI:61978"/>
        <dbReference type="EC" id="3.1.3.48"/>
    </reaction>
</comment>
<dbReference type="SMART" id="SM00060">
    <property type="entry name" value="FN3"/>
    <property type="match status" value="2"/>
</dbReference>
<dbReference type="PROSITE" id="PS00383">
    <property type="entry name" value="TYR_PHOSPHATASE_1"/>
    <property type="match status" value="1"/>
</dbReference>
<feature type="signal peptide" evidence="8">
    <location>
        <begin position="1"/>
        <end position="20"/>
    </location>
</feature>
<evidence type="ECO:0000313" key="12">
    <source>
        <dbReference type="EMBL" id="CAG9760337.1"/>
    </source>
</evidence>
<dbReference type="SMART" id="SM00194">
    <property type="entry name" value="PTPc"/>
    <property type="match status" value="2"/>
</dbReference>
<evidence type="ECO:0000259" key="10">
    <source>
        <dbReference type="PROSITE" id="PS50056"/>
    </source>
</evidence>
<evidence type="ECO:0000259" key="11">
    <source>
        <dbReference type="PROSITE" id="PS50853"/>
    </source>
</evidence>
<dbReference type="GO" id="GO:0016020">
    <property type="term" value="C:membrane"/>
    <property type="evidence" value="ECO:0007669"/>
    <property type="project" value="UniProtKB-SubCell"/>
</dbReference>
<dbReference type="CDD" id="cd00063">
    <property type="entry name" value="FN3"/>
    <property type="match status" value="1"/>
</dbReference>
<evidence type="ECO:0000256" key="4">
    <source>
        <dbReference type="ARBA" id="ARBA00022912"/>
    </source>
</evidence>
<evidence type="ECO:0000256" key="7">
    <source>
        <dbReference type="SAM" id="MobiDB-lite"/>
    </source>
</evidence>
<sequence>MGYAFVYIILALFCRPVILAQELTRFQFTTIKPSVTEIVTAKITQGNDTSNLDILAPSSPRNLTIKNATDTSLTLQWQIPDKPNGLLRGYRIYFTQGNYTDTRTDKTNPEQPVKTYILNALKPDTVYSIQVKAFSAKHEGNLSAPVLGRTDIMGPSPPILTNISCEYNNSIMVEFNRSARFPDSIDEYYIDIFESGVLIQHMDLPTEKNFISSSYVFHNITPKVRYEVQVYAASKSNRTGNLVKGEKSRLESVFVAEGCLVPSEHLTELWAGILAGFLCAVGVLLLGGGAYLIWRIYLQPPYYYLDNTQCTPASLDWNNRPPPRNEPDPENAENDERRRDYSGPIEVARFPEHVQKLHADGDIAFSKEYDSIQNDPTNEGNSSENSQHPDNKPKNRYLNIIAYDHSRVQLLPMPGQKVSTYINANYIDGFQVNRAYIGTQGPLPSTFDCFWRMIWEQRVTIIVMITNLVERGRRKCDMYWPKEGSEVYGLIQVRLVKEDVMATYTIRTLVIRHTRLKRAKDASMAEKTVYQYHYTNWPDHGTPDHPLPVISFVKKSAAANPPDSGPIVVHCSAGVGRTGTYIVLDAMLKQIKARGEVNIFGFLKHIRAQRNFLVQTEEQYIFIHDALLEAIEGGETDIPRDQFARYIEILQNPDSRTQEEGAWKPLLDQYQQVIKFKPRDFNLVSANKPVNQKKNRCAVLVPIESARVHLTPRPGEDGSDYINASWLPGFHSLREFIITQHPLVKEDFWKMCWDHTCQLTVMLSMIDGDEFQAFWPEGDEVIETDVYTCQQLSVNRSTPYIIREFLLKSVQDDYEIRTKFIQSINWPHHGVPSIKNMYDLPNYVTGMQKTGQGPVCVVDRFGGTDAASFCALVTLRRHLAYENKVDVYMYAKLYHNKRPGVWLSIDDYMKLHLCVQTISSGTEKTLEEIPPDLFTMANGIAKNRSSASNCSGKLSNCSDPQPGYSRSMDGFPSSIAITMEQDGERPSTSKEIGLSAGILKEENNDLERVPPEAIPLLGNLKARH</sequence>
<dbReference type="GO" id="GO:0048666">
    <property type="term" value="P:neuron development"/>
    <property type="evidence" value="ECO:0007669"/>
    <property type="project" value="UniProtKB-ARBA"/>
</dbReference>
<dbReference type="Pfam" id="PF00102">
    <property type="entry name" value="Y_phosphatase"/>
    <property type="match status" value="2"/>
</dbReference>
<dbReference type="Gene3D" id="2.60.40.10">
    <property type="entry name" value="Immunoglobulins"/>
    <property type="match status" value="1"/>
</dbReference>
<dbReference type="PANTHER" id="PTHR19134">
    <property type="entry name" value="RECEPTOR-TYPE TYROSINE-PROTEIN PHOSPHATASE"/>
    <property type="match status" value="1"/>
</dbReference>
<feature type="domain" description="Fibronectin type-III" evidence="11">
    <location>
        <begin position="59"/>
        <end position="153"/>
    </location>
</feature>
<dbReference type="InterPro" id="IPR050348">
    <property type="entry name" value="Protein-Tyr_Phosphatase"/>
</dbReference>
<dbReference type="PROSITE" id="PS50056">
    <property type="entry name" value="TYR_PHOSPHATASE_2"/>
    <property type="match status" value="1"/>
</dbReference>
<dbReference type="SUPFAM" id="SSF52799">
    <property type="entry name" value="(Phosphotyrosine protein) phosphatases II"/>
    <property type="match status" value="2"/>
</dbReference>
<dbReference type="InterPro" id="IPR029021">
    <property type="entry name" value="Prot-tyrosine_phosphatase-like"/>
</dbReference>
<dbReference type="PROSITE" id="PS50853">
    <property type="entry name" value="FN3"/>
    <property type="match status" value="2"/>
</dbReference>
<dbReference type="InterPro" id="IPR000387">
    <property type="entry name" value="Tyr_Pase_dom"/>
</dbReference>
<dbReference type="AlphaFoldDB" id="A0A9N9MBQ9"/>
<feature type="region of interest" description="Disordered" evidence="7">
    <location>
        <begin position="371"/>
        <end position="394"/>
    </location>
</feature>
<organism evidence="12 13">
    <name type="scientific">Ceutorhynchus assimilis</name>
    <name type="common">cabbage seed weevil</name>
    <dbReference type="NCBI Taxonomy" id="467358"/>
    <lineage>
        <taxon>Eukaryota</taxon>
        <taxon>Metazoa</taxon>
        <taxon>Ecdysozoa</taxon>
        <taxon>Arthropoda</taxon>
        <taxon>Hexapoda</taxon>
        <taxon>Insecta</taxon>
        <taxon>Pterygota</taxon>
        <taxon>Neoptera</taxon>
        <taxon>Endopterygota</taxon>
        <taxon>Coleoptera</taxon>
        <taxon>Polyphaga</taxon>
        <taxon>Cucujiformia</taxon>
        <taxon>Curculionidae</taxon>
        <taxon>Ceutorhynchinae</taxon>
        <taxon>Ceutorhynchus</taxon>
    </lineage>
</organism>
<dbReference type="FunFam" id="3.90.190.10:FF:000013">
    <property type="entry name" value="receptor-type tyrosine-protein phosphatase zeta isoform X1"/>
    <property type="match status" value="1"/>
</dbReference>
<keyword evidence="4" id="KW-0904">Protein phosphatase</keyword>
<evidence type="ECO:0000256" key="5">
    <source>
        <dbReference type="ARBA" id="ARBA00023136"/>
    </source>
</evidence>
<dbReference type="SMART" id="SM00404">
    <property type="entry name" value="PTPc_motif"/>
    <property type="match status" value="2"/>
</dbReference>
<dbReference type="Pfam" id="PF00041">
    <property type="entry name" value="fn3"/>
    <property type="match status" value="1"/>
</dbReference>
<dbReference type="PANTHER" id="PTHR19134:SF540">
    <property type="entry name" value="TYROSINE-PROTEIN PHOSPHATASE 99A"/>
    <property type="match status" value="1"/>
</dbReference>
<reference evidence="12" key="1">
    <citation type="submission" date="2022-01" db="EMBL/GenBank/DDBJ databases">
        <authorList>
            <person name="King R."/>
        </authorList>
    </citation>
    <scope>NUCLEOTIDE SEQUENCE</scope>
</reference>
<dbReference type="Gene3D" id="3.90.190.10">
    <property type="entry name" value="Protein tyrosine phosphatase superfamily"/>
    <property type="match status" value="2"/>
</dbReference>
<evidence type="ECO:0000256" key="8">
    <source>
        <dbReference type="SAM" id="SignalP"/>
    </source>
</evidence>
<dbReference type="GO" id="GO:0004725">
    <property type="term" value="F:protein tyrosine phosphatase activity"/>
    <property type="evidence" value="ECO:0007669"/>
    <property type="project" value="UniProtKB-EC"/>
</dbReference>
<dbReference type="InterPro" id="IPR036116">
    <property type="entry name" value="FN3_sf"/>
</dbReference>
<keyword evidence="2 8" id="KW-0732">Signal</keyword>
<keyword evidence="3" id="KW-0378">Hydrolase</keyword>
<dbReference type="InterPro" id="IPR003595">
    <property type="entry name" value="Tyr_Pase_cat"/>
</dbReference>
<dbReference type="CDD" id="cd14549">
    <property type="entry name" value="R5-PTPc-1"/>
    <property type="match status" value="1"/>
</dbReference>
<gene>
    <name evidence="12" type="ORF">CEUTPL_LOCUS1073</name>
</gene>
<dbReference type="SUPFAM" id="SSF49265">
    <property type="entry name" value="Fibronectin type III"/>
    <property type="match status" value="1"/>
</dbReference>
<feature type="region of interest" description="Disordered" evidence="7">
    <location>
        <begin position="315"/>
        <end position="339"/>
    </location>
</feature>
<proteinExistence type="predicted"/>
<dbReference type="PROSITE" id="PS50055">
    <property type="entry name" value="TYR_PHOSPHATASE_PTP"/>
    <property type="match status" value="2"/>
</dbReference>
<feature type="domain" description="Tyrosine-protein phosphatase" evidence="9">
    <location>
        <begin position="365"/>
        <end position="630"/>
    </location>
</feature>
<evidence type="ECO:0000256" key="3">
    <source>
        <dbReference type="ARBA" id="ARBA00022801"/>
    </source>
</evidence>
<feature type="chain" id="PRO_5040424673" description="Protein-tyrosine-phosphatase" evidence="8">
    <location>
        <begin position="21"/>
        <end position="1024"/>
    </location>
</feature>
<evidence type="ECO:0000256" key="2">
    <source>
        <dbReference type="ARBA" id="ARBA00022729"/>
    </source>
</evidence>
<dbReference type="InterPro" id="IPR013783">
    <property type="entry name" value="Ig-like_fold"/>
</dbReference>
<comment type="subcellular location">
    <subcellularLocation>
        <location evidence="1">Membrane</location>
        <topology evidence="1">Single-pass membrane protein</topology>
    </subcellularLocation>
</comment>
<dbReference type="InterPro" id="IPR016130">
    <property type="entry name" value="Tyr_Pase_AS"/>
</dbReference>
<evidence type="ECO:0000259" key="9">
    <source>
        <dbReference type="PROSITE" id="PS50055"/>
    </source>
</evidence>
<feature type="domain" description="Tyrosine specific protein phosphatases" evidence="10">
    <location>
        <begin position="547"/>
        <end position="621"/>
    </location>
</feature>
<keyword evidence="5" id="KW-0472">Membrane</keyword>
<evidence type="ECO:0000256" key="1">
    <source>
        <dbReference type="ARBA" id="ARBA00004167"/>
    </source>
</evidence>
<feature type="compositionally biased region" description="Polar residues" evidence="7">
    <location>
        <begin position="371"/>
        <end position="386"/>
    </location>
</feature>
<dbReference type="PRINTS" id="PR00700">
    <property type="entry name" value="PRTYPHPHTASE"/>
</dbReference>
<feature type="domain" description="Tyrosine-protein phosphatase" evidence="9">
    <location>
        <begin position="666"/>
        <end position="918"/>
    </location>
</feature>
<dbReference type="InterPro" id="IPR000242">
    <property type="entry name" value="PTP_cat"/>
</dbReference>
<dbReference type="OrthoDB" id="6022401at2759"/>
<dbReference type="Proteomes" id="UP001152799">
    <property type="component" value="Chromosome 1"/>
</dbReference>